<sequence>MSRGWLKIPSGDIPKGIGYVVDDAILVDNDLNPESWRMVIQLHGKPDVFFELTSYVQYRVGPGLRERAGGILAGLLGVVAGFARLRDRARPVGPIQADEILLASTKDGKRGYGFKWEAPGKEESLAEPNLNASLRVGESAYATNRESFATDEEALELWDAVIDSIRLRPGAV</sequence>
<reference evidence="3" key="1">
    <citation type="submission" date="2018-11" db="EMBL/GenBank/DDBJ databases">
        <title>FDA dAtabase for Regulatory Grade micrObial Sequences (FDA-ARGOS): Supporting development and validation of Infectious Disease Dx tests.</title>
        <authorList>
            <person name="Goldberg B."/>
            <person name="Campos J."/>
            <person name="Tallon L."/>
            <person name="Sadzewicz L."/>
            <person name="Zhao X."/>
            <person name="Vavikolanu K."/>
            <person name="Mehta A."/>
            <person name="Aluvathingal J."/>
            <person name="Nadendla S."/>
            <person name="Geyer C."/>
            <person name="Nandy P."/>
            <person name="Yan Y."/>
            <person name="Sichtig H."/>
        </authorList>
    </citation>
    <scope>NUCLEOTIDE SEQUENCE [LARGE SCALE GENOMIC DNA]</scope>
    <source>
        <strain evidence="3">FDAARGOS_614</strain>
    </source>
</reference>
<dbReference type="Proteomes" id="UP000270411">
    <property type="component" value="Chromosome 1"/>
</dbReference>
<evidence type="ECO:0000259" key="1">
    <source>
        <dbReference type="Pfam" id="PF18426"/>
    </source>
</evidence>
<dbReference type="AlphaFoldDB" id="A0A3G8H4Z9"/>
<protein>
    <recommendedName>
        <fullName evidence="1">Tle cognate immunity protein 4 C-terminal domain-containing protein</fullName>
    </recommendedName>
</protein>
<name>A0A3G8H4Z9_9BURK</name>
<evidence type="ECO:0000313" key="3">
    <source>
        <dbReference type="Proteomes" id="UP000270411"/>
    </source>
</evidence>
<proteinExistence type="predicted"/>
<dbReference type="Pfam" id="PF18426">
    <property type="entry name" value="Tli4_C"/>
    <property type="match status" value="1"/>
</dbReference>
<organism evidence="2 3">
    <name type="scientific">Cupriavidus pauculus</name>
    <dbReference type="NCBI Taxonomy" id="82633"/>
    <lineage>
        <taxon>Bacteria</taxon>
        <taxon>Pseudomonadati</taxon>
        <taxon>Pseudomonadota</taxon>
        <taxon>Betaproteobacteria</taxon>
        <taxon>Burkholderiales</taxon>
        <taxon>Burkholderiaceae</taxon>
        <taxon>Cupriavidus</taxon>
    </lineage>
</organism>
<feature type="domain" description="Tle cognate immunity protein 4 C-terminal" evidence="1">
    <location>
        <begin position="12"/>
        <end position="170"/>
    </location>
</feature>
<dbReference type="KEGG" id="cpau:EHF44_10740"/>
<dbReference type="InterPro" id="IPR041290">
    <property type="entry name" value="Tli4_C"/>
</dbReference>
<evidence type="ECO:0000313" key="2">
    <source>
        <dbReference type="EMBL" id="AZG15335.1"/>
    </source>
</evidence>
<gene>
    <name evidence="2" type="ORF">EHF44_10740</name>
</gene>
<dbReference type="OrthoDB" id="8722129at2"/>
<dbReference type="EMBL" id="CP033969">
    <property type="protein sequence ID" value="AZG15335.1"/>
    <property type="molecule type" value="Genomic_DNA"/>
</dbReference>
<accession>A0A3G8H4Z9</accession>